<name>A0ABV4P6L8_9GAMM</name>
<dbReference type="InterPro" id="IPR029062">
    <property type="entry name" value="Class_I_gatase-like"/>
</dbReference>
<dbReference type="SUPFAM" id="SSF52317">
    <property type="entry name" value="Class I glutamine amidotransferase-like"/>
    <property type="match status" value="1"/>
</dbReference>
<dbReference type="NCBIfam" id="TIGR01383">
    <property type="entry name" value="not_thiJ"/>
    <property type="match status" value="1"/>
</dbReference>
<dbReference type="PANTHER" id="PTHR48094:SF12">
    <property type="entry name" value="PARKINSON DISEASE PROTEIN 7 HOMOLOG"/>
    <property type="match status" value="1"/>
</dbReference>
<dbReference type="Proteomes" id="UP001569428">
    <property type="component" value="Unassembled WGS sequence"/>
</dbReference>
<organism evidence="2 3">
    <name type="scientific">Microbulbifer epialgicus</name>
    <dbReference type="NCBI Taxonomy" id="393907"/>
    <lineage>
        <taxon>Bacteria</taxon>
        <taxon>Pseudomonadati</taxon>
        <taxon>Pseudomonadota</taxon>
        <taxon>Gammaproteobacteria</taxon>
        <taxon>Cellvibrionales</taxon>
        <taxon>Microbulbiferaceae</taxon>
        <taxon>Microbulbifer</taxon>
    </lineage>
</organism>
<dbReference type="InterPro" id="IPR002818">
    <property type="entry name" value="DJ-1/PfpI"/>
</dbReference>
<dbReference type="InterPro" id="IPR006287">
    <property type="entry name" value="DJ-1"/>
</dbReference>
<evidence type="ECO:0000313" key="3">
    <source>
        <dbReference type="Proteomes" id="UP001569428"/>
    </source>
</evidence>
<feature type="domain" description="DJ-1/PfpI" evidence="1">
    <location>
        <begin position="3"/>
        <end position="167"/>
    </location>
</feature>
<evidence type="ECO:0000313" key="2">
    <source>
        <dbReference type="EMBL" id="MFA0813974.1"/>
    </source>
</evidence>
<dbReference type="CDD" id="cd03135">
    <property type="entry name" value="GATase1_DJ-1"/>
    <property type="match status" value="1"/>
</dbReference>
<gene>
    <name evidence="2" type="ORF">ACCI49_24205</name>
</gene>
<sequence>MSKVLIPIADGNEDIEAITIYDILSRTNAELTLASIMPSRRVTTLRNLVIEAPVSIGECTDKTWDLIALPGGKEGAESMHESEPLIQLVKEQLYSGRWVGAICTAPVIILGRHGLLKNYKATCYRTFRDELSRYARETAAERVVVDRNLITSQSPGTAMEFALKLVACLYGEDSAKMIAKAIYVRWPSE</sequence>
<keyword evidence="3" id="KW-1185">Reference proteome</keyword>
<comment type="caution">
    <text evidence="2">The sequence shown here is derived from an EMBL/GenBank/DDBJ whole genome shotgun (WGS) entry which is preliminary data.</text>
</comment>
<reference evidence="2 3" key="1">
    <citation type="submission" date="2024-08" db="EMBL/GenBank/DDBJ databases">
        <authorList>
            <person name="Ishaq N."/>
        </authorList>
    </citation>
    <scope>NUCLEOTIDE SEQUENCE [LARGE SCALE GENOMIC DNA]</scope>
    <source>
        <strain evidence="2 3">DSM 18651</strain>
    </source>
</reference>
<protein>
    <submittedName>
        <fullName evidence="2">DJ-1 family glyoxalase III</fullName>
    </submittedName>
</protein>
<dbReference type="Gene3D" id="3.40.50.880">
    <property type="match status" value="1"/>
</dbReference>
<dbReference type="Pfam" id="PF01965">
    <property type="entry name" value="DJ-1_PfpI"/>
    <property type="match status" value="1"/>
</dbReference>
<evidence type="ECO:0000259" key="1">
    <source>
        <dbReference type="Pfam" id="PF01965"/>
    </source>
</evidence>
<dbReference type="PANTHER" id="PTHR48094">
    <property type="entry name" value="PROTEIN/NUCLEIC ACID DEGLYCASE DJ-1-RELATED"/>
    <property type="match status" value="1"/>
</dbReference>
<proteinExistence type="predicted"/>
<accession>A0ABV4P6L8</accession>
<dbReference type="EMBL" id="JBGMEK010000185">
    <property type="protein sequence ID" value="MFA0813974.1"/>
    <property type="molecule type" value="Genomic_DNA"/>
</dbReference>
<dbReference type="InterPro" id="IPR050325">
    <property type="entry name" value="Prot/Nucl_acid_deglycase"/>
</dbReference>
<dbReference type="RefSeq" id="WP_371841817.1">
    <property type="nucleotide sequence ID" value="NZ_JBGMEK010000185.1"/>
</dbReference>